<evidence type="ECO:0000313" key="2">
    <source>
        <dbReference type="Proteomes" id="UP000011744"/>
    </source>
</evidence>
<name>M2Z0Y4_9PROT</name>
<proteinExistence type="predicted"/>
<organism evidence="1 2">
    <name type="scientific">Paramagnetospirillum caucaseum</name>
    <dbReference type="NCBI Taxonomy" id="1244869"/>
    <lineage>
        <taxon>Bacteria</taxon>
        <taxon>Pseudomonadati</taxon>
        <taxon>Pseudomonadota</taxon>
        <taxon>Alphaproteobacteria</taxon>
        <taxon>Rhodospirillales</taxon>
        <taxon>Magnetospirillaceae</taxon>
        <taxon>Paramagnetospirillum</taxon>
    </lineage>
</organism>
<evidence type="ECO:0000313" key="1">
    <source>
        <dbReference type="EMBL" id="EME67940.1"/>
    </source>
</evidence>
<reference evidence="1 2" key="1">
    <citation type="journal article" date="2014" name="Genome Announc.">
        <title>Draft Genome Sequence of Magnetospirillum sp. Strain SO-1, a Freshwater Magnetotactic Bacterium Isolated from the Ol'khovka River, Russia.</title>
        <authorList>
            <person name="Grouzdev D.S."/>
            <person name="Dziuba M.V."/>
            <person name="Sukhacheva M.S."/>
            <person name="Mardanov A.V."/>
            <person name="Beletskiy A.V."/>
            <person name="Kuznetsov B.B."/>
            <person name="Skryabin K.G."/>
        </authorList>
    </citation>
    <scope>NUCLEOTIDE SEQUENCE [LARGE SCALE GENOMIC DNA]</scope>
    <source>
        <strain evidence="1 2">SO-1</strain>
    </source>
</reference>
<accession>M2Z0Y4</accession>
<dbReference type="EMBL" id="AONQ01000093">
    <property type="protein sequence ID" value="EME67940.1"/>
    <property type="molecule type" value="Genomic_DNA"/>
</dbReference>
<protein>
    <submittedName>
        <fullName evidence="1">Uncharacterized protein</fullName>
    </submittedName>
</protein>
<dbReference type="Proteomes" id="UP000011744">
    <property type="component" value="Unassembled WGS sequence"/>
</dbReference>
<dbReference type="AlphaFoldDB" id="M2Z0Y4"/>
<comment type="caution">
    <text evidence="1">The sequence shown here is derived from an EMBL/GenBank/DDBJ whole genome shotgun (WGS) entry which is preliminary data.</text>
</comment>
<gene>
    <name evidence="1" type="ORF">H261_20909</name>
</gene>
<sequence length="155" mass="16771">MTAPAYATAKWARVLLAGECRSNITIGIQLINVGKIPGINEPLLLGEGDDLVEVLVLTIQRVVLGNPIGLGIRQNLFATTLIALLGFLAARTSGVICPTPIDIIREMALADLPDISQLQHIVEIWDEELLHRLAFVGYVPIGSIDLQPPFSDILE</sequence>
<keyword evidence="2" id="KW-1185">Reference proteome</keyword>